<feature type="compositionally biased region" description="Basic and acidic residues" evidence="2">
    <location>
        <begin position="114"/>
        <end position="126"/>
    </location>
</feature>
<proteinExistence type="predicted"/>
<keyword evidence="1" id="KW-0175">Coiled coil</keyword>
<feature type="coiled-coil region" evidence="1">
    <location>
        <begin position="197"/>
        <end position="224"/>
    </location>
</feature>
<keyword evidence="3" id="KW-0472">Membrane</keyword>
<keyword evidence="3" id="KW-1133">Transmembrane helix</keyword>
<sequence>MISIRKLVIYSGISISLIVLVWILFSSEDSSEKERKSKEADSVALLLGGGSPSSGSGSSGGKTNESIFDSSFYKSGKGEYIESDKGEPKEADPNAADADNPVNPQTNKPYTNEEMERFSQLRERFPDNSLIPKKLSPAEKEAKRQEDSRIAEAARNVFARTATHDQIRSYYQNMEKQTQDRMDIINYLVDLQKGSGEEETEKKLNNIQESIKNQLQQVQKERKTRSNKLGFCKNWIQKLFEIHLKLISFPF</sequence>
<protein>
    <submittedName>
        <fullName evidence="4">Uncharacterized protein</fullName>
    </submittedName>
</protein>
<feature type="compositionally biased region" description="Polar residues" evidence="2">
    <location>
        <begin position="62"/>
        <end position="73"/>
    </location>
</feature>
<dbReference type="NCBIfam" id="NF047523">
    <property type="entry name" value="LIC_20245_fam"/>
    <property type="match status" value="1"/>
</dbReference>
<dbReference type="EMBL" id="AFME02000325">
    <property type="protein sequence ID" value="EMG09301.1"/>
    <property type="molecule type" value="Genomic_DNA"/>
</dbReference>
<feature type="compositionally biased region" description="Gly residues" evidence="2">
    <location>
        <begin position="47"/>
        <end position="60"/>
    </location>
</feature>
<dbReference type="BioCyc" id="LINT1001599:G11K9-4324-MONOMER"/>
<comment type="caution">
    <text evidence="4">The sequence shown here is derived from an EMBL/GenBank/DDBJ whole genome shotgun (WGS) entry which is preliminary data.</text>
</comment>
<feature type="compositionally biased region" description="Basic and acidic residues" evidence="2">
    <location>
        <begin position="136"/>
        <end position="148"/>
    </location>
</feature>
<evidence type="ECO:0000313" key="5">
    <source>
        <dbReference type="Proteomes" id="UP000011776"/>
    </source>
</evidence>
<feature type="transmembrane region" description="Helical" evidence="3">
    <location>
        <begin position="7"/>
        <end position="25"/>
    </location>
</feature>
<feature type="region of interest" description="Disordered" evidence="2">
    <location>
        <begin position="33"/>
        <end position="148"/>
    </location>
</feature>
<evidence type="ECO:0000256" key="2">
    <source>
        <dbReference type="SAM" id="MobiDB-lite"/>
    </source>
</evidence>
<feature type="compositionally biased region" description="Low complexity" evidence="2">
    <location>
        <begin position="93"/>
        <end position="104"/>
    </location>
</feature>
<reference evidence="4 5" key="1">
    <citation type="submission" date="2013-02" db="EMBL/GenBank/DDBJ databases">
        <authorList>
            <person name="Harkins D.M."/>
            <person name="Durkin A.S."/>
            <person name="Brinkac L.M."/>
            <person name="Haft D.H."/>
            <person name="Selengut J.D."/>
            <person name="Sanka R."/>
            <person name="DePew J."/>
            <person name="Purushe J."/>
            <person name="Tulsiani S.M."/>
            <person name="Graham G.C."/>
            <person name="Burns M.-A."/>
            <person name="Dohnt M.F."/>
            <person name="Smythe L.D."/>
            <person name="McKay D.B."/>
            <person name="Craig S.B."/>
            <person name="Vinetz J.M."/>
            <person name="Sutton G.G."/>
            <person name="Nierman W.C."/>
            <person name="Fouts D.E."/>
        </authorList>
    </citation>
    <scope>NUCLEOTIDE SEQUENCE [LARGE SCALE GENOMIC DNA]</scope>
    <source>
        <strain evidence="4 5">LT2186</strain>
    </source>
</reference>
<organism evidence="4 5">
    <name type="scientific">Leptospira interrogans serovar Grippotyphosa str. LT2186</name>
    <dbReference type="NCBI Taxonomy" id="1001599"/>
    <lineage>
        <taxon>Bacteria</taxon>
        <taxon>Pseudomonadati</taxon>
        <taxon>Spirochaetota</taxon>
        <taxon>Spirochaetia</taxon>
        <taxon>Leptospirales</taxon>
        <taxon>Leptospiraceae</taxon>
        <taxon>Leptospira</taxon>
    </lineage>
</organism>
<dbReference type="NCBIfam" id="NF047552">
    <property type="entry name" value="LIC_20245_11074_fam"/>
    <property type="match status" value="1"/>
</dbReference>
<evidence type="ECO:0000256" key="3">
    <source>
        <dbReference type="SAM" id="Phobius"/>
    </source>
</evidence>
<feature type="compositionally biased region" description="Basic and acidic residues" evidence="2">
    <location>
        <begin position="76"/>
        <end position="92"/>
    </location>
</feature>
<evidence type="ECO:0000313" key="4">
    <source>
        <dbReference type="EMBL" id="EMG09301.1"/>
    </source>
</evidence>
<accession>M3I1I5</accession>
<keyword evidence="3" id="KW-0812">Transmembrane</keyword>
<dbReference type="AlphaFoldDB" id="M3I1I5"/>
<name>M3I1I5_LEPIR</name>
<gene>
    <name evidence="4" type="ORF">LEP1GSC151_2244</name>
</gene>
<dbReference type="Proteomes" id="UP000011776">
    <property type="component" value="Unassembled WGS sequence"/>
</dbReference>
<evidence type="ECO:0000256" key="1">
    <source>
        <dbReference type="SAM" id="Coils"/>
    </source>
</evidence>